<keyword evidence="3" id="KW-0498">Mitosis</keyword>
<dbReference type="InterPro" id="IPR011990">
    <property type="entry name" value="TPR-like_helical_dom_sf"/>
</dbReference>
<evidence type="ECO:0000256" key="1">
    <source>
        <dbReference type="ARBA" id="ARBA00022618"/>
    </source>
</evidence>
<evidence type="ECO:0000313" key="10">
    <source>
        <dbReference type="Proteomes" id="UP001447188"/>
    </source>
</evidence>
<sequence length="692" mass="77295">MPPLSASLQVPSAADDTITTRKRGTSSARVPSNPKMEEFLKSWRQDALNKHQYDAAIFIGDKLMALTGTPLHSAPRFTEACLPNPGDPKDAFWLAQVHFSTGHYNRAQSFLTRNDLVSRSTSCRYLAALCLIKQSKYEEALNVLGDKNPTHLVSSSSSSTIGGSRRRAAGVPPRASKDREEQGSNVKFEAAMCYLRGLVYAKQNAFDKAKECYKLAVLIDVKCFEAFDQLMKNSLMSPDEEWSFLESLDFEGLSTDGEEPGQQSEFVKMLYTTRLSKYKNPIYFNKATEILTDTYNLSQNADLILSRAELLFTQCRFKECLGLCEKVIEDDKYNFSVYPLYLACLHEINMRNKLFLISHDMADNYPEEPVTWLAVGVYYLTTGKIAEARRFFSKASMMDPHFGPAWIGFAHTFAAEGEHDQAISAYSTAARLFQGTHLPQLFLGMQHLQLNNITLADEYLNNAFSLCKSDPLLLNELGVVFYHKEHLKEAVQLFTKALEIADEIESDPKAWVATRANLGHAYRRLEMFDKALEAYAEVTRSSEGRDSGVYTAVGLTQLQLGRPWDAIVSLHEALAISPQDPIATEFLEKALIENASSETLFQSAVRTQDGEIVIQDDEDVDFALRERMLRSKLKSKAASGGPRYGVDGGEGSSRGGRRPTAGTVGERRRLGDVTSNYQEVGGENMELSDEDL</sequence>
<dbReference type="Gene3D" id="1.25.40.10">
    <property type="entry name" value="Tetratricopeptide repeat domain"/>
    <property type="match status" value="1"/>
</dbReference>
<keyword evidence="6" id="KW-0131">Cell cycle</keyword>
<feature type="repeat" description="TPR" evidence="7">
    <location>
        <begin position="471"/>
        <end position="504"/>
    </location>
</feature>
<dbReference type="SUPFAM" id="SSF48452">
    <property type="entry name" value="TPR-like"/>
    <property type="match status" value="2"/>
</dbReference>
<feature type="repeat" description="TPR" evidence="7">
    <location>
        <begin position="369"/>
        <end position="402"/>
    </location>
</feature>
<dbReference type="PROSITE" id="PS50005">
    <property type="entry name" value="TPR"/>
    <property type="match status" value="2"/>
</dbReference>
<protein>
    <submittedName>
        <fullName evidence="9">Anaphase-promoting complex subunit Cut9</fullName>
    </submittedName>
</protein>
<feature type="compositionally biased region" description="Polar residues" evidence="8">
    <location>
        <begin position="1"/>
        <end position="10"/>
    </location>
</feature>
<comment type="caution">
    <text evidence="9">The sequence shown here is derived from an EMBL/GenBank/DDBJ whole genome shotgun (WGS) entry which is preliminary data.</text>
</comment>
<dbReference type="Pfam" id="PF13181">
    <property type="entry name" value="TPR_8"/>
    <property type="match status" value="1"/>
</dbReference>
<evidence type="ECO:0000256" key="4">
    <source>
        <dbReference type="ARBA" id="ARBA00022786"/>
    </source>
</evidence>
<organism evidence="9 10">
    <name type="scientific">Discina gigas</name>
    <dbReference type="NCBI Taxonomy" id="1032678"/>
    <lineage>
        <taxon>Eukaryota</taxon>
        <taxon>Fungi</taxon>
        <taxon>Dikarya</taxon>
        <taxon>Ascomycota</taxon>
        <taxon>Pezizomycotina</taxon>
        <taxon>Pezizomycetes</taxon>
        <taxon>Pezizales</taxon>
        <taxon>Discinaceae</taxon>
        <taxon>Discina</taxon>
    </lineage>
</organism>
<dbReference type="Pfam" id="PF13424">
    <property type="entry name" value="TPR_12"/>
    <property type="match status" value="1"/>
</dbReference>
<proteinExistence type="predicted"/>
<keyword evidence="5 7" id="KW-0802">TPR repeat</keyword>
<dbReference type="Pfam" id="PF12895">
    <property type="entry name" value="ANAPC3"/>
    <property type="match status" value="1"/>
</dbReference>
<name>A0ABR3GW43_9PEZI</name>
<dbReference type="EMBL" id="JBBBZM010000006">
    <property type="protein sequence ID" value="KAL0640117.1"/>
    <property type="molecule type" value="Genomic_DNA"/>
</dbReference>
<feature type="compositionally biased region" description="Gly residues" evidence="8">
    <location>
        <begin position="642"/>
        <end position="654"/>
    </location>
</feature>
<keyword evidence="1" id="KW-0132">Cell division</keyword>
<dbReference type="PANTHER" id="PTHR12558">
    <property type="entry name" value="CELL DIVISION CYCLE 16,23,27"/>
    <property type="match status" value="1"/>
</dbReference>
<evidence type="ECO:0000256" key="7">
    <source>
        <dbReference type="PROSITE-ProRule" id="PRU00339"/>
    </source>
</evidence>
<keyword evidence="4" id="KW-0833">Ubl conjugation pathway</keyword>
<evidence type="ECO:0000256" key="8">
    <source>
        <dbReference type="SAM" id="MobiDB-lite"/>
    </source>
</evidence>
<dbReference type="SMART" id="SM00028">
    <property type="entry name" value="TPR"/>
    <property type="match status" value="8"/>
</dbReference>
<keyword evidence="10" id="KW-1185">Reference proteome</keyword>
<feature type="region of interest" description="Disordered" evidence="8">
    <location>
        <begin position="1"/>
        <end position="32"/>
    </location>
</feature>
<evidence type="ECO:0000256" key="5">
    <source>
        <dbReference type="ARBA" id="ARBA00022803"/>
    </source>
</evidence>
<dbReference type="PANTHER" id="PTHR12558:SF9">
    <property type="entry name" value="CELL DIVISION CYCLE PROTEIN 16 HOMOLOG"/>
    <property type="match status" value="1"/>
</dbReference>
<evidence type="ECO:0000256" key="6">
    <source>
        <dbReference type="ARBA" id="ARBA00023306"/>
    </source>
</evidence>
<dbReference type="Proteomes" id="UP001447188">
    <property type="component" value="Unassembled WGS sequence"/>
</dbReference>
<feature type="region of interest" description="Disordered" evidence="8">
    <location>
        <begin position="154"/>
        <end position="183"/>
    </location>
</feature>
<accession>A0ABR3GW43</accession>
<evidence type="ECO:0000313" key="9">
    <source>
        <dbReference type="EMBL" id="KAL0640117.1"/>
    </source>
</evidence>
<reference evidence="9 10" key="1">
    <citation type="submission" date="2024-02" db="EMBL/GenBank/DDBJ databases">
        <title>Discinaceae phylogenomics.</title>
        <authorList>
            <person name="Dirks A.C."/>
            <person name="James T.Y."/>
        </authorList>
    </citation>
    <scope>NUCLEOTIDE SEQUENCE [LARGE SCALE GENOMIC DNA]</scope>
    <source>
        <strain evidence="9 10">ACD0624</strain>
    </source>
</reference>
<feature type="region of interest" description="Disordered" evidence="8">
    <location>
        <begin position="634"/>
        <end position="692"/>
    </location>
</feature>
<dbReference type="InterPro" id="IPR019734">
    <property type="entry name" value="TPR_rpt"/>
</dbReference>
<evidence type="ECO:0000256" key="3">
    <source>
        <dbReference type="ARBA" id="ARBA00022776"/>
    </source>
</evidence>
<evidence type="ECO:0000256" key="2">
    <source>
        <dbReference type="ARBA" id="ARBA00022737"/>
    </source>
</evidence>
<keyword evidence="2" id="KW-0677">Repeat</keyword>
<gene>
    <name evidence="9" type="primary">cut9</name>
    <name evidence="9" type="ORF">Q9L58_000945</name>
</gene>